<gene>
    <name evidence="2" type="ORF">H0266_14580</name>
</gene>
<organism evidence="2 3">
    <name type="scientific">Halobacillus locisalis</name>
    <dbReference type="NCBI Taxonomy" id="220753"/>
    <lineage>
        <taxon>Bacteria</taxon>
        <taxon>Bacillati</taxon>
        <taxon>Bacillota</taxon>
        <taxon>Bacilli</taxon>
        <taxon>Bacillales</taxon>
        <taxon>Bacillaceae</taxon>
        <taxon>Halobacillus</taxon>
    </lineage>
</organism>
<keyword evidence="1" id="KW-0812">Transmembrane</keyword>
<reference evidence="2 3" key="1">
    <citation type="journal article" date="2004" name="Extremophiles">
        <title>Halobacillus locisalis sp. nov., a halophilic bacterium isolated from a marine solar saltern of the Yellow Sea in Korea.</title>
        <authorList>
            <person name="Yoon J.H."/>
            <person name="Kang K.H."/>
            <person name="Oh T.K."/>
            <person name="Park Y.H."/>
        </authorList>
    </citation>
    <scope>NUCLEOTIDE SEQUENCE [LARGE SCALE GENOMIC DNA]</scope>
    <source>
        <strain evidence="2 3">KCTC 3788</strain>
    </source>
</reference>
<dbReference type="Proteomes" id="UP000571017">
    <property type="component" value="Unassembled WGS sequence"/>
</dbReference>
<keyword evidence="1" id="KW-1133">Transmembrane helix</keyword>
<accession>A0A838CVX9</accession>
<keyword evidence="3" id="KW-1185">Reference proteome</keyword>
<evidence type="ECO:0000313" key="2">
    <source>
        <dbReference type="EMBL" id="MBA2176120.1"/>
    </source>
</evidence>
<evidence type="ECO:0000313" key="3">
    <source>
        <dbReference type="Proteomes" id="UP000571017"/>
    </source>
</evidence>
<proteinExistence type="predicted"/>
<name>A0A838CVX9_9BACI</name>
<comment type="caution">
    <text evidence="2">The sequence shown here is derived from an EMBL/GenBank/DDBJ whole genome shotgun (WGS) entry which is preliminary data.</text>
</comment>
<protein>
    <submittedName>
        <fullName evidence="2">Uncharacterized protein</fullName>
    </submittedName>
</protein>
<keyword evidence="1" id="KW-0472">Membrane</keyword>
<sequence length="53" mass="6238">MDLFIPTLFTFIPVILVAFLIRWIRLIKVNSDIQVEQNKEIIALLKEKNHTSD</sequence>
<dbReference type="RefSeq" id="WP_181473156.1">
    <property type="nucleotide sequence ID" value="NZ_JACEFG010000003.1"/>
</dbReference>
<feature type="transmembrane region" description="Helical" evidence="1">
    <location>
        <begin position="6"/>
        <end position="24"/>
    </location>
</feature>
<dbReference type="EMBL" id="JACEFG010000003">
    <property type="protein sequence ID" value="MBA2176120.1"/>
    <property type="molecule type" value="Genomic_DNA"/>
</dbReference>
<dbReference type="AlphaFoldDB" id="A0A838CVX9"/>
<evidence type="ECO:0000256" key="1">
    <source>
        <dbReference type="SAM" id="Phobius"/>
    </source>
</evidence>